<dbReference type="STRING" id="448386.A0A2V3J885"/>
<dbReference type="EMBL" id="NBIV01000001">
    <property type="protein sequence ID" value="PXF50122.1"/>
    <property type="molecule type" value="Genomic_DNA"/>
</dbReference>
<proteinExistence type="inferred from homology"/>
<dbReference type="AlphaFoldDB" id="A0A2V3J885"/>
<dbReference type="Gene3D" id="3.40.50.1780">
    <property type="match status" value="1"/>
</dbReference>
<dbReference type="InterPro" id="IPR009016">
    <property type="entry name" value="Fe_hydrogenase"/>
</dbReference>
<dbReference type="Proteomes" id="UP000247409">
    <property type="component" value="Unassembled WGS sequence"/>
</dbReference>
<organism evidence="3 4">
    <name type="scientific">Gracilariopsis chorda</name>
    <dbReference type="NCBI Taxonomy" id="448386"/>
    <lineage>
        <taxon>Eukaryota</taxon>
        <taxon>Rhodophyta</taxon>
        <taxon>Florideophyceae</taxon>
        <taxon>Rhodymeniophycidae</taxon>
        <taxon>Gracilariales</taxon>
        <taxon>Gracilariaceae</taxon>
        <taxon>Gracilariopsis</taxon>
    </lineage>
</organism>
<dbReference type="PANTHER" id="PTHR11615">
    <property type="entry name" value="NITRATE, FORMATE, IRON DEHYDROGENASE"/>
    <property type="match status" value="1"/>
</dbReference>
<evidence type="ECO:0000256" key="1">
    <source>
        <dbReference type="ARBA" id="ARBA00006596"/>
    </source>
</evidence>
<feature type="domain" description="Iron hydrogenase large subunit C-terminal" evidence="2">
    <location>
        <begin position="120"/>
        <end position="409"/>
    </location>
</feature>
<dbReference type="Pfam" id="PF02906">
    <property type="entry name" value="Fe_hyd_lg_C"/>
    <property type="match status" value="1"/>
</dbReference>
<evidence type="ECO:0000313" key="4">
    <source>
        <dbReference type="Proteomes" id="UP000247409"/>
    </source>
</evidence>
<accession>A0A2V3J885</accession>
<comment type="similarity">
    <text evidence="1">Belongs to the NARF family.</text>
</comment>
<dbReference type="Gene3D" id="3.40.950.10">
    <property type="entry name" value="Fe-only Hydrogenase (Larger Subunit), Chain L, domain 3"/>
    <property type="match status" value="1"/>
</dbReference>
<name>A0A2V3J885_9FLOR</name>
<protein>
    <submittedName>
        <fullName evidence="3">Cytosolic Fe-S cluster assembly factor NARFL</fullName>
    </submittedName>
</protein>
<comment type="caution">
    <text evidence="3">The sequence shown here is derived from an EMBL/GenBank/DDBJ whole genome shotgun (WGS) entry which is preliminary data.</text>
</comment>
<reference evidence="3 4" key="1">
    <citation type="journal article" date="2018" name="Mol. Biol. Evol.">
        <title>Analysis of the draft genome of the red seaweed Gracilariopsis chorda provides insights into genome size evolution in Rhodophyta.</title>
        <authorList>
            <person name="Lee J."/>
            <person name="Yang E.C."/>
            <person name="Graf L."/>
            <person name="Yang J.H."/>
            <person name="Qiu H."/>
            <person name="Zel Zion U."/>
            <person name="Chan C.X."/>
            <person name="Stephens T.G."/>
            <person name="Weber A.P.M."/>
            <person name="Boo G.H."/>
            <person name="Boo S.M."/>
            <person name="Kim K.M."/>
            <person name="Shin Y."/>
            <person name="Jung M."/>
            <person name="Lee S.J."/>
            <person name="Yim H.S."/>
            <person name="Lee J.H."/>
            <person name="Bhattacharya D."/>
            <person name="Yoon H.S."/>
        </authorList>
    </citation>
    <scope>NUCLEOTIDE SEQUENCE [LARGE SCALE GENOMIC DNA]</scope>
    <source>
        <strain evidence="3 4">SKKU-2015</strain>
        <tissue evidence="3">Whole body</tissue>
    </source>
</reference>
<evidence type="ECO:0000259" key="2">
    <source>
        <dbReference type="Pfam" id="PF02906"/>
    </source>
</evidence>
<dbReference type="SUPFAM" id="SSF53920">
    <property type="entry name" value="Fe-only hydrogenase"/>
    <property type="match status" value="1"/>
</dbReference>
<evidence type="ECO:0000313" key="3">
    <source>
        <dbReference type="EMBL" id="PXF50122.1"/>
    </source>
</evidence>
<dbReference type="InterPro" id="IPR050340">
    <property type="entry name" value="Cytosolic_Fe-S_CAF"/>
</dbReference>
<dbReference type="OrthoDB" id="10253113at2759"/>
<gene>
    <name evidence="3" type="ORF">BWQ96_00282</name>
</gene>
<sequence>MAKQTAQLSNVLRITDVNDFLAPSAACILPLEGGAQPSAKGTTAVVKVGEEPAGSVLTPIVPMETPVSGSAKARVTVSDCLACSGCVTSAETVLLSTASLDEYRSFATQNAASKSERFSIVALSQQSVASIAVHFGLQMTQTARKLATFFRRRHGIDIVIDLSLPRQLSLLEAATEFIQRYRAGKKLTITSACPGWVTYAEKTQKDSVLDCISSIRSPQGILGSMAPHLRPSGDRRPVWVCAVMPCHDKKIEASRPEFVRNQSDGSIQKDIDCVITTGELLDLLTENQFDLISAEQSDLGSKYSSTGSHEFGVNVGSSSGGYAEFVLRVASRELFGIELPRGSIITEKASRSGDLRTATVSNKDGEALTFATAYGFRCLQTILRKVRQGQCKYNYIELMACPGGCTNGGGQISIPGDSKGDLRSWKLQADNHLKNVNSVFHNAPEVLNPLAVSGVRELYNAMVKELTNSDGLKPLRMPIQSRQTNGIGSLSW</sequence>
<keyword evidence="4" id="KW-1185">Reference proteome</keyword>
<dbReference type="InterPro" id="IPR004108">
    <property type="entry name" value="Fe_hydrogenase_lsu_C"/>
</dbReference>